<dbReference type="Gene3D" id="3.90.230.10">
    <property type="entry name" value="Creatinase/methionine aminopeptidase superfamily"/>
    <property type="match status" value="1"/>
</dbReference>
<dbReference type="AlphaFoldDB" id="A0A7V8NXK6"/>
<dbReference type="PANTHER" id="PTHR46112">
    <property type="entry name" value="AMINOPEPTIDASE"/>
    <property type="match status" value="1"/>
</dbReference>
<dbReference type="InterPro" id="IPR050659">
    <property type="entry name" value="Peptidase_M24B"/>
</dbReference>
<evidence type="ECO:0000313" key="2">
    <source>
        <dbReference type="EMBL" id="MBA0089334.1"/>
    </source>
</evidence>
<protein>
    <submittedName>
        <fullName evidence="2">M24 family metallopeptidase</fullName>
    </submittedName>
</protein>
<feature type="non-terminal residue" evidence="2">
    <location>
        <position position="1"/>
    </location>
</feature>
<gene>
    <name evidence="2" type="ORF">HRJ53_30460</name>
</gene>
<dbReference type="InterPro" id="IPR000994">
    <property type="entry name" value="Pept_M24"/>
</dbReference>
<keyword evidence="3" id="KW-1185">Reference proteome</keyword>
<evidence type="ECO:0000259" key="1">
    <source>
        <dbReference type="Pfam" id="PF00557"/>
    </source>
</evidence>
<dbReference type="Pfam" id="PF00557">
    <property type="entry name" value="Peptidase_M24"/>
    <property type="match status" value="1"/>
</dbReference>
<organism evidence="2 3">
    <name type="scientific">Candidatus Acidiferrum panamense</name>
    <dbReference type="NCBI Taxonomy" id="2741543"/>
    <lineage>
        <taxon>Bacteria</taxon>
        <taxon>Pseudomonadati</taxon>
        <taxon>Acidobacteriota</taxon>
        <taxon>Terriglobia</taxon>
        <taxon>Candidatus Acidiferrales</taxon>
        <taxon>Candidatus Acidiferrum</taxon>
    </lineage>
</organism>
<accession>A0A7V8NXK6</accession>
<dbReference type="EMBL" id="JACDQQ010002942">
    <property type="protein sequence ID" value="MBA0089334.1"/>
    <property type="molecule type" value="Genomic_DNA"/>
</dbReference>
<dbReference type="PANTHER" id="PTHR46112:SF2">
    <property type="entry name" value="XAA-PRO AMINOPEPTIDASE P-RELATED"/>
    <property type="match status" value="1"/>
</dbReference>
<dbReference type="SUPFAM" id="SSF55920">
    <property type="entry name" value="Creatinase/aminopeptidase"/>
    <property type="match status" value="1"/>
</dbReference>
<dbReference type="Proteomes" id="UP000567293">
    <property type="component" value="Unassembled WGS sequence"/>
</dbReference>
<name>A0A7V8NXK6_9BACT</name>
<dbReference type="InterPro" id="IPR036005">
    <property type="entry name" value="Creatinase/aminopeptidase-like"/>
</dbReference>
<reference evidence="2" key="1">
    <citation type="submission" date="2020-06" db="EMBL/GenBank/DDBJ databases">
        <title>Legume-microbial interactions unlock mineral nutrients during tropical forest succession.</title>
        <authorList>
            <person name="Epihov D.Z."/>
        </authorList>
    </citation>
    <scope>NUCLEOTIDE SEQUENCE [LARGE SCALE GENOMIC DNA]</scope>
    <source>
        <strain evidence="2">Pan2503</strain>
    </source>
</reference>
<sequence length="101" mass="10669">LSGSVDDAARRVVTDAGFGPDYKTFTHRLGHGIGLDGHEHPYLVRGSKTVLEPGMTFSNEPGIYLPGDFGLRCEDDMVITAGGPAQLLTPGFAVSLEKPLG</sequence>
<comment type="caution">
    <text evidence="2">The sequence shown here is derived from an EMBL/GenBank/DDBJ whole genome shotgun (WGS) entry which is preliminary data.</text>
</comment>
<proteinExistence type="predicted"/>
<evidence type="ECO:0000313" key="3">
    <source>
        <dbReference type="Proteomes" id="UP000567293"/>
    </source>
</evidence>
<feature type="domain" description="Peptidase M24" evidence="1">
    <location>
        <begin position="4"/>
        <end position="81"/>
    </location>
</feature>